<sequence>MAKWWNKAVGEMSKLRDNIMGRLGIFSGSVGSGYKLDSSRVDYEMAKKLYYNTHDDYKLGAGFAKSVINNTVSFMGVPEFKIVDKEAQEILEAFFKNNISNIQRTERDSLRDGDCFVWITREEEEDTALYPEQPIRLVYNIIPPGQVKDILRHPLTGAIYEYKLVSSHEWEDERGDKKKGTVTQRIRKGERIIEVDGDDPPGVKSETIPLPWDFIPIIHFKNEGDEGLFGQSDIEPIEPFLKAYHDVMLHAMQGSKMHSTPRLKLKLKEVTTFLKNNFGITDPAKFAKDGGTINLDGHEMLLLAPDDEAEFIEVKSAIGDAKELLKFLFYCIVDTSETPEFVFGVHTPSSLSSVKEQMPILIRSIERKREHFADSWKRLARIVLAMTAQSENIAFETFATELKWTNIDPRTSKEISEELLNVVNALKAALEANVISDESAVNFLSKFVDTMYKYEEEEGEGEKERILKSLIAKTKMPDSAELEKELLEIIKQIGNDAA</sequence>
<evidence type="ECO:0000313" key="1">
    <source>
        <dbReference type="EMBL" id="QQP10431.1"/>
    </source>
</evidence>
<dbReference type="RefSeq" id="WP_082339565.1">
    <property type="nucleotide sequence ID" value="NZ_CP067341.1"/>
</dbReference>
<dbReference type="InterPro" id="IPR021145">
    <property type="entry name" value="Portal_protein_SPP1_Gp6-like"/>
</dbReference>
<accession>A0ABX7AL72</accession>
<protein>
    <submittedName>
        <fullName evidence="1">Phage portal protein</fullName>
    </submittedName>
</protein>
<gene>
    <name evidence="1" type="ORF">FJQ98_14155</name>
</gene>
<organism evidence="1 2">
    <name type="scientific">Lysinibacillus agricola</name>
    <dbReference type="NCBI Taxonomy" id="2590012"/>
    <lineage>
        <taxon>Bacteria</taxon>
        <taxon>Bacillati</taxon>
        <taxon>Bacillota</taxon>
        <taxon>Bacilli</taxon>
        <taxon>Bacillales</taxon>
        <taxon>Bacillaceae</taxon>
        <taxon>Lysinibacillus</taxon>
    </lineage>
</organism>
<dbReference type="EMBL" id="CP067341">
    <property type="protein sequence ID" value="QQP10431.1"/>
    <property type="molecule type" value="Genomic_DNA"/>
</dbReference>
<name>A0ABX7AL72_9BACI</name>
<dbReference type="Pfam" id="PF05133">
    <property type="entry name" value="SPP1_portal"/>
    <property type="match status" value="1"/>
</dbReference>
<proteinExistence type="predicted"/>
<reference evidence="1 2" key="1">
    <citation type="submission" date="2020-01" db="EMBL/GenBank/DDBJ databases">
        <authorList>
            <person name="Liu G."/>
            <person name="Liu B."/>
        </authorList>
    </citation>
    <scope>NUCLEOTIDE SEQUENCE [LARGE SCALE GENOMIC DNA]</scope>
    <source>
        <strain evidence="1 2">FJAT-51161</strain>
    </source>
</reference>
<dbReference type="Proteomes" id="UP000596049">
    <property type="component" value="Chromosome"/>
</dbReference>
<keyword evidence="2" id="KW-1185">Reference proteome</keyword>
<evidence type="ECO:0000313" key="2">
    <source>
        <dbReference type="Proteomes" id="UP000596049"/>
    </source>
</evidence>